<feature type="signal peptide" evidence="3">
    <location>
        <begin position="1"/>
        <end position="20"/>
    </location>
</feature>
<proteinExistence type="predicted"/>
<organism evidence="4 5">
    <name type="scientific">Fopius arisanus</name>
    <dbReference type="NCBI Taxonomy" id="64838"/>
    <lineage>
        <taxon>Eukaryota</taxon>
        <taxon>Metazoa</taxon>
        <taxon>Ecdysozoa</taxon>
        <taxon>Arthropoda</taxon>
        <taxon>Hexapoda</taxon>
        <taxon>Insecta</taxon>
        <taxon>Pterygota</taxon>
        <taxon>Neoptera</taxon>
        <taxon>Endopterygota</taxon>
        <taxon>Hymenoptera</taxon>
        <taxon>Apocrita</taxon>
        <taxon>Ichneumonoidea</taxon>
        <taxon>Braconidae</taxon>
        <taxon>Opiinae</taxon>
        <taxon>Fopius</taxon>
    </lineage>
</organism>
<keyword evidence="2" id="KW-1133">Transmembrane helix</keyword>
<dbReference type="GeneID" id="105268838"/>
<name>A0A9R1TDB4_9HYME</name>
<gene>
    <name evidence="5" type="primary">LOC105268838</name>
</gene>
<feature type="chain" id="PRO_5040204729" evidence="3">
    <location>
        <begin position="21"/>
        <end position="392"/>
    </location>
</feature>
<dbReference type="OrthoDB" id="5977855at2759"/>
<feature type="transmembrane region" description="Helical" evidence="2">
    <location>
        <begin position="305"/>
        <end position="332"/>
    </location>
</feature>
<keyword evidence="4" id="KW-1185">Reference proteome</keyword>
<feature type="region of interest" description="Disordered" evidence="1">
    <location>
        <begin position="354"/>
        <end position="374"/>
    </location>
</feature>
<dbReference type="RefSeq" id="XP_011306988.1">
    <property type="nucleotide sequence ID" value="XM_011308686.1"/>
</dbReference>
<dbReference type="AlphaFoldDB" id="A0A9R1TDB4"/>
<accession>A0A9R1TDB4</accession>
<dbReference type="Proteomes" id="UP000694866">
    <property type="component" value="Unplaced"/>
</dbReference>
<keyword evidence="3" id="KW-0732">Signal</keyword>
<protein>
    <submittedName>
        <fullName evidence="5">Uncharacterized protein</fullName>
    </submittedName>
</protein>
<evidence type="ECO:0000256" key="1">
    <source>
        <dbReference type="SAM" id="MobiDB-lite"/>
    </source>
</evidence>
<evidence type="ECO:0000256" key="2">
    <source>
        <dbReference type="SAM" id="Phobius"/>
    </source>
</evidence>
<reference evidence="5" key="1">
    <citation type="submission" date="2025-08" db="UniProtKB">
        <authorList>
            <consortium name="RefSeq"/>
        </authorList>
    </citation>
    <scope>IDENTIFICATION</scope>
    <source>
        <strain evidence="5">USDA-PBARC FA_bdor</strain>
        <tissue evidence="5">Whole organism</tissue>
    </source>
</reference>
<evidence type="ECO:0000313" key="4">
    <source>
        <dbReference type="Proteomes" id="UP000694866"/>
    </source>
</evidence>
<evidence type="ECO:0000256" key="3">
    <source>
        <dbReference type="SAM" id="SignalP"/>
    </source>
</evidence>
<sequence>MNIMTSSIILTIVIASSANASIRVTNSGVRSIDRLDVGMIFFVELVNEGKQEVAVASRMIGCCEIVTIDDIECEHIQLIGDVVAVEAQGIRNVTLIWPTLYLHERRGECAVSLSFGNDGDEVEEVRRKIHFNTMVTGKNPSVLAEYYDAVDVRECQSPDQDPLDACHPVNCQVKYNGKRSYFNRELQMCQSVPICIADANKELPDLVYDAVNNSCRNMETSVTQTEIQSLSGGRIEVSWRSEPAPKIRNALCHHGYNDRHTGLCICDEGWTSQPLGNLEPINEYIHMCNVVVLPFPGFGNSPIHILGIVIAAVLIVLIVAFYCITTLLMGALPEKLTIERSQQTVGLSCFDGSSKSLTSCCSTRPAPRKRGSNASNIKYSKLSNRSLHSMKP</sequence>
<evidence type="ECO:0000313" key="5">
    <source>
        <dbReference type="RefSeq" id="XP_011306988.1"/>
    </source>
</evidence>
<keyword evidence="2" id="KW-0472">Membrane</keyword>
<keyword evidence="2" id="KW-0812">Transmembrane</keyword>
<dbReference type="KEGG" id="fas:105268838"/>